<evidence type="ECO:0000313" key="2">
    <source>
        <dbReference type="EMBL" id="KAK9721517.1"/>
    </source>
</evidence>
<dbReference type="AlphaFoldDB" id="A0AAW1KQ90"/>
<feature type="region of interest" description="Disordered" evidence="1">
    <location>
        <begin position="1"/>
        <end position="44"/>
    </location>
</feature>
<sequence>MSRRGYRKRREKKRRPKVIQKRRSYKSKKSAPKTTTPAPTAKTASSVVWENIVLHYLGKLKNAWKSLPDTPKSVASKTSNCVSNTTANDNVNRSMEIFT</sequence>
<reference evidence="2 3" key="1">
    <citation type="journal article" date="2024" name="BMC Genomics">
        <title>De novo assembly and annotation of Popillia japonica's genome with initial clues to its potential as an invasive pest.</title>
        <authorList>
            <person name="Cucini C."/>
            <person name="Boschi S."/>
            <person name="Funari R."/>
            <person name="Cardaioli E."/>
            <person name="Iannotti N."/>
            <person name="Marturano G."/>
            <person name="Paoli F."/>
            <person name="Bruttini M."/>
            <person name="Carapelli A."/>
            <person name="Frati F."/>
            <person name="Nardi F."/>
        </authorList>
    </citation>
    <scope>NUCLEOTIDE SEQUENCE [LARGE SCALE GENOMIC DNA]</scope>
    <source>
        <strain evidence="2">DMR45628</strain>
    </source>
</reference>
<gene>
    <name evidence="2" type="ORF">QE152_g21519</name>
</gene>
<proteinExistence type="predicted"/>
<dbReference type="EMBL" id="JASPKY010000198">
    <property type="protein sequence ID" value="KAK9721517.1"/>
    <property type="molecule type" value="Genomic_DNA"/>
</dbReference>
<feature type="compositionally biased region" description="Basic residues" evidence="1">
    <location>
        <begin position="1"/>
        <end position="31"/>
    </location>
</feature>
<dbReference type="Proteomes" id="UP001458880">
    <property type="component" value="Unassembled WGS sequence"/>
</dbReference>
<comment type="caution">
    <text evidence="2">The sequence shown here is derived from an EMBL/GenBank/DDBJ whole genome shotgun (WGS) entry which is preliminary data.</text>
</comment>
<feature type="region of interest" description="Disordered" evidence="1">
    <location>
        <begin position="69"/>
        <end position="99"/>
    </location>
</feature>
<protein>
    <submittedName>
        <fullName evidence="2">Uncharacterized protein</fullName>
    </submittedName>
</protein>
<feature type="compositionally biased region" description="Low complexity" evidence="1">
    <location>
        <begin position="32"/>
        <end position="44"/>
    </location>
</feature>
<name>A0AAW1KQ90_POPJA</name>
<organism evidence="2 3">
    <name type="scientific">Popillia japonica</name>
    <name type="common">Japanese beetle</name>
    <dbReference type="NCBI Taxonomy" id="7064"/>
    <lineage>
        <taxon>Eukaryota</taxon>
        <taxon>Metazoa</taxon>
        <taxon>Ecdysozoa</taxon>
        <taxon>Arthropoda</taxon>
        <taxon>Hexapoda</taxon>
        <taxon>Insecta</taxon>
        <taxon>Pterygota</taxon>
        <taxon>Neoptera</taxon>
        <taxon>Endopterygota</taxon>
        <taxon>Coleoptera</taxon>
        <taxon>Polyphaga</taxon>
        <taxon>Scarabaeiformia</taxon>
        <taxon>Scarabaeidae</taxon>
        <taxon>Rutelinae</taxon>
        <taxon>Popillia</taxon>
    </lineage>
</organism>
<keyword evidence="3" id="KW-1185">Reference proteome</keyword>
<evidence type="ECO:0000313" key="3">
    <source>
        <dbReference type="Proteomes" id="UP001458880"/>
    </source>
</evidence>
<accession>A0AAW1KQ90</accession>
<evidence type="ECO:0000256" key="1">
    <source>
        <dbReference type="SAM" id="MobiDB-lite"/>
    </source>
</evidence>
<feature type="compositionally biased region" description="Polar residues" evidence="1">
    <location>
        <begin position="73"/>
        <end position="93"/>
    </location>
</feature>